<name>A0A418WPN0_9SPHN</name>
<dbReference type="Proteomes" id="UP000286100">
    <property type="component" value="Unassembled WGS sequence"/>
</dbReference>
<dbReference type="EMBL" id="QYUM01000002">
    <property type="protein sequence ID" value="RJF93183.1"/>
    <property type="molecule type" value="Genomic_DNA"/>
</dbReference>
<keyword evidence="2" id="KW-1185">Reference proteome</keyword>
<organism evidence="1 2">
    <name type="scientific">Sphingomonas cavernae</name>
    <dbReference type="NCBI Taxonomy" id="2320861"/>
    <lineage>
        <taxon>Bacteria</taxon>
        <taxon>Pseudomonadati</taxon>
        <taxon>Pseudomonadota</taxon>
        <taxon>Alphaproteobacteria</taxon>
        <taxon>Sphingomonadales</taxon>
        <taxon>Sphingomonadaceae</taxon>
        <taxon>Sphingomonas</taxon>
    </lineage>
</organism>
<reference evidence="1 2" key="1">
    <citation type="submission" date="2018-09" db="EMBL/GenBank/DDBJ databases">
        <authorList>
            <person name="Zhu H."/>
        </authorList>
    </citation>
    <scope>NUCLEOTIDE SEQUENCE [LARGE SCALE GENOMIC DNA]</scope>
    <source>
        <strain evidence="1 2">K2R01-6</strain>
    </source>
</reference>
<gene>
    <name evidence="1" type="ORF">D3876_02140</name>
</gene>
<accession>A0A418WPN0</accession>
<sequence length="63" mass="7047">MHRPKTIERAYQLARSGSCASVQDIRQQLIREHHEAVEAHLRGPTIGHHLKELCERAAPGGAK</sequence>
<dbReference type="OrthoDB" id="7205828at2"/>
<evidence type="ECO:0000313" key="1">
    <source>
        <dbReference type="EMBL" id="RJF93183.1"/>
    </source>
</evidence>
<protein>
    <submittedName>
        <fullName evidence="1">Uncharacterized protein</fullName>
    </submittedName>
</protein>
<comment type="caution">
    <text evidence="1">The sequence shown here is derived from an EMBL/GenBank/DDBJ whole genome shotgun (WGS) entry which is preliminary data.</text>
</comment>
<dbReference type="AlphaFoldDB" id="A0A418WPN0"/>
<evidence type="ECO:0000313" key="2">
    <source>
        <dbReference type="Proteomes" id="UP000286100"/>
    </source>
</evidence>
<proteinExistence type="predicted"/>